<dbReference type="Gene3D" id="3.30.420.240">
    <property type="match status" value="1"/>
</dbReference>
<dbReference type="EMBL" id="LAZR01009846">
    <property type="protein sequence ID" value="KKM70289.1"/>
    <property type="molecule type" value="Genomic_DNA"/>
</dbReference>
<gene>
    <name evidence="1" type="ORF">LCGC14_1442200</name>
</gene>
<comment type="caution">
    <text evidence="1">The sequence shown here is derived from an EMBL/GenBank/DDBJ whole genome shotgun (WGS) entry which is preliminary data.</text>
</comment>
<name>A0A0F9JKD4_9ZZZZ</name>
<reference evidence="1" key="1">
    <citation type="journal article" date="2015" name="Nature">
        <title>Complex archaea that bridge the gap between prokaryotes and eukaryotes.</title>
        <authorList>
            <person name="Spang A."/>
            <person name="Saw J.H."/>
            <person name="Jorgensen S.L."/>
            <person name="Zaremba-Niedzwiedzka K."/>
            <person name="Martijn J."/>
            <person name="Lind A.E."/>
            <person name="van Eijk R."/>
            <person name="Schleper C."/>
            <person name="Guy L."/>
            <person name="Ettema T.J."/>
        </authorList>
    </citation>
    <scope>NUCLEOTIDE SEQUENCE</scope>
</reference>
<protein>
    <recommendedName>
        <fullName evidence="2">Terminase large subunit gp17-like C-terminal domain-containing protein</fullName>
    </recommendedName>
</protein>
<evidence type="ECO:0000313" key="1">
    <source>
        <dbReference type="EMBL" id="KKM70289.1"/>
    </source>
</evidence>
<dbReference type="AlphaFoldDB" id="A0A0F9JKD4"/>
<accession>A0A0F9JKD4</accession>
<proteinExistence type="predicted"/>
<dbReference type="Gene3D" id="3.40.50.300">
    <property type="entry name" value="P-loop containing nucleotide triphosphate hydrolases"/>
    <property type="match status" value="1"/>
</dbReference>
<organism evidence="1">
    <name type="scientific">marine sediment metagenome</name>
    <dbReference type="NCBI Taxonomy" id="412755"/>
    <lineage>
        <taxon>unclassified sequences</taxon>
        <taxon>metagenomes</taxon>
        <taxon>ecological metagenomes</taxon>
    </lineage>
</organism>
<evidence type="ECO:0008006" key="2">
    <source>
        <dbReference type="Google" id="ProtNLM"/>
    </source>
</evidence>
<dbReference type="InterPro" id="IPR027417">
    <property type="entry name" value="P-loop_NTPase"/>
</dbReference>
<sequence>MEVDTLAVAADRRCYIEQLMKVQTKERTALPFLLNRPQQIIWDAIGPGARIAELKARQIGSTTVYIARFLAECMSIPGTVSVIASENDFMTQRALARAHYLYRSIPAQYKPEMAHKSASEMTWPTLDSVMYIATARSNLLVRGDTVHNFLGTEIARWPDPEGAMSAVEEAVPLSCFIALESTPRGEGDYFHEKIKAAMDRRSSYKFVFLPWWLADDYTLPTGSPLAIEGDRGRLEYTPEEQNLVELHGLSEGQIRWRRRKVSDRGLDFPQEYPEDPVTCFLSSGEMLFDARRLDELAKGCCPAPTSLDNVMIWHQPVPGGLYLVAVDPTVGIHDRAAATVWLVGETLTHCATLWGLYDPVVLAGKLHTLCRYYNTAKLQIEFNGPGQAVLAEMRSYPNLGYRIDLLTGAPTGSVGWLTTKASKAHMIAQMRKHIGTLVVRDLNIIRQLRGARLERGDMVWIGEDDLAMSAMIATATYQGIMQSGLGLVGTYGWGDNW</sequence>